<dbReference type="GO" id="GO:0020037">
    <property type="term" value="F:heme binding"/>
    <property type="evidence" value="ECO:0007669"/>
    <property type="project" value="InterPro"/>
</dbReference>
<dbReference type="Gene3D" id="1.20.58.480">
    <property type="match status" value="1"/>
</dbReference>
<dbReference type="InterPro" id="IPR037217">
    <property type="entry name" value="Trp/Indoleamine_2_3_dOase-like"/>
</dbReference>
<dbReference type="GO" id="GO:0033754">
    <property type="term" value="F:indoleamine 2,3-dioxygenase activity"/>
    <property type="evidence" value="ECO:0007669"/>
    <property type="project" value="TreeGrafter"/>
</dbReference>
<dbReference type="GO" id="GO:0005737">
    <property type="term" value="C:cytoplasm"/>
    <property type="evidence" value="ECO:0007669"/>
    <property type="project" value="TreeGrafter"/>
</dbReference>
<keyword evidence="4" id="KW-0349">Heme</keyword>
<keyword evidence="5" id="KW-0812">Transmembrane</keyword>
<comment type="similarity">
    <text evidence="1">Belongs to the indoleamine 2,3-dioxygenase family.</text>
</comment>
<evidence type="ECO:0000313" key="7">
    <source>
        <dbReference type="Proteomes" id="UP001302126"/>
    </source>
</evidence>
<evidence type="ECO:0000256" key="5">
    <source>
        <dbReference type="SAM" id="Phobius"/>
    </source>
</evidence>
<dbReference type="GO" id="GO:0019441">
    <property type="term" value="P:L-tryptophan catabolic process to kynurenine"/>
    <property type="evidence" value="ECO:0007669"/>
    <property type="project" value="InterPro"/>
</dbReference>
<dbReference type="PANTHER" id="PTHR28657:SF11">
    <property type="entry name" value="INDOLEAMINE 2,3-DIOXYGENASE"/>
    <property type="match status" value="1"/>
</dbReference>
<evidence type="ECO:0000313" key="6">
    <source>
        <dbReference type="EMBL" id="KAK4185422.1"/>
    </source>
</evidence>
<dbReference type="AlphaFoldDB" id="A0AAN7AGU7"/>
<dbReference type="GO" id="GO:0046872">
    <property type="term" value="F:metal ion binding"/>
    <property type="evidence" value="ECO:0007669"/>
    <property type="project" value="UniProtKB-KW"/>
</dbReference>
<evidence type="ECO:0000256" key="3">
    <source>
        <dbReference type="ARBA" id="ARBA00023004"/>
    </source>
</evidence>
<organism evidence="6 7">
    <name type="scientific">Podospora australis</name>
    <dbReference type="NCBI Taxonomy" id="1536484"/>
    <lineage>
        <taxon>Eukaryota</taxon>
        <taxon>Fungi</taxon>
        <taxon>Dikarya</taxon>
        <taxon>Ascomycota</taxon>
        <taxon>Pezizomycotina</taxon>
        <taxon>Sordariomycetes</taxon>
        <taxon>Sordariomycetidae</taxon>
        <taxon>Sordariales</taxon>
        <taxon>Podosporaceae</taxon>
        <taxon>Podospora</taxon>
    </lineage>
</organism>
<reference evidence="6" key="2">
    <citation type="submission" date="2023-05" db="EMBL/GenBank/DDBJ databases">
        <authorList>
            <consortium name="Lawrence Berkeley National Laboratory"/>
            <person name="Steindorff A."/>
            <person name="Hensen N."/>
            <person name="Bonometti L."/>
            <person name="Westerberg I."/>
            <person name="Brannstrom I.O."/>
            <person name="Guillou S."/>
            <person name="Cros-Aarteil S."/>
            <person name="Calhoun S."/>
            <person name="Haridas S."/>
            <person name="Kuo A."/>
            <person name="Mondo S."/>
            <person name="Pangilinan J."/>
            <person name="Riley R."/>
            <person name="Labutti K."/>
            <person name="Andreopoulos B."/>
            <person name="Lipzen A."/>
            <person name="Chen C."/>
            <person name="Yanf M."/>
            <person name="Daum C."/>
            <person name="Ng V."/>
            <person name="Clum A."/>
            <person name="Ohm R."/>
            <person name="Martin F."/>
            <person name="Silar P."/>
            <person name="Natvig D."/>
            <person name="Lalanne C."/>
            <person name="Gautier V."/>
            <person name="Ament-Velasquez S.L."/>
            <person name="Kruys A."/>
            <person name="Hutchinson M.I."/>
            <person name="Powell A.J."/>
            <person name="Barry K."/>
            <person name="Miller A.N."/>
            <person name="Grigoriev I.V."/>
            <person name="Debuchy R."/>
            <person name="Gladieux P."/>
            <person name="Thoren M.H."/>
            <person name="Johannesson H."/>
        </authorList>
    </citation>
    <scope>NUCLEOTIDE SEQUENCE</scope>
    <source>
        <strain evidence="6">PSN309</strain>
    </source>
</reference>
<keyword evidence="7" id="KW-1185">Reference proteome</keyword>
<accession>A0AAN7AGU7</accession>
<keyword evidence="5" id="KW-1133">Transmembrane helix</keyword>
<evidence type="ECO:0000256" key="4">
    <source>
        <dbReference type="PIRSR" id="PIRSR600898-1"/>
    </source>
</evidence>
<evidence type="ECO:0000256" key="1">
    <source>
        <dbReference type="ARBA" id="ARBA00007119"/>
    </source>
</evidence>
<feature type="binding site" description="proximal binding residue" evidence="4">
    <location>
        <position position="456"/>
    </location>
    <ligand>
        <name>heme b</name>
        <dbReference type="ChEBI" id="CHEBI:60344"/>
    </ligand>
    <ligandPart>
        <name>Fe</name>
        <dbReference type="ChEBI" id="CHEBI:18248"/>
    </ligandPart>
</feature>
<evidence type="ECO:0000256" key="2">
    <source>
        <dbReference type="ARBA" id="ARBA00022723"/>
    </source>
</evidence>
<dbReference type="EMBL" id="MU864450">
    <property type="protein sequence ID" value="KAK4185422.1"/>
    <property type="molecule type" value="Genomic_DNA"/>
</dbReference>
<keyword evidence="3 4" id="KW-0408">Iron</keyword>
<sequence>MLLITEFVLLSIIGSVFTVLLSSVRPWIHKNLSFTSSLRPKMFHSFSPAGKPSSSTNLITNGTDSRTVKSNKQKLQEIFRLSDCHEAASVLSSLVKKDGAGAWPPLANHTASTWPAALQPYKEIYLEMAPLLPAANVSLDDNVNLQRISFFRTRFAELLSEKVDLQQVNRLLEAADAGRWDIFPRDVYNGFYCCVAWCRHAYRWATIPVVRVAQLEKTVTLPQELVSPWDSMQSHFGLDSESGNNMSNLVLNFDPSGEYALRINTGLSHLITSSEEEFGRIFHEVEVLAVPVYHAIVMSIVSFARGNQQACLGHVKEIMAQLRPLLSSYYDRVHDSKIARSVWLRNVQGFYGWGVGSDRREPITTDSAGQKEWEKFDGLSGNQVLLFQALDAFLGLEAYLPKLVQERNVPELQRDFCDVVGKYGFRHLLSDDGIEGEIKNEFGEIVKRLRVFRSAHRTRAKVYLSQPAPERLPMTAGKSLLKDSIDDSLEMLDQFMMGRLQQTV</sequence>
<proteinExistence type="inferred from homology"/>
<dbReference type="Pfam" id="PF01231">
    <property type="entry name" value="IDO"/>
    <property type="match status" value="1"/>
</dbReference>
<dbReference type="PANTHER" id="PTHR28657">
    <property type="entry name" value="INDOLEAMINE 2,3-DIOXYGENASE"/>
    <property type="match status" value="1"/>
</dbReference>
<dbReference type="Proteomes" id="UP001302126">
    <property type="component" value="Unassembled WGS sequence"/>
</dbReference>
<dbReference type="InterPro" id="IPR000898">
    <property type="entry name" value="Indolamine_dOase"/>
</dbReference>
<evidence type="ECO:0008006" key="8">
    <source>
        <dbReference type="Google" id="ProtNLM"/>
    </source>
</evidence>
<gene>
    <name evidence="6" type="ORF">QBC35DRAFT_503696</name>
</gene>
<comment type="caution">
    <text evidence="6">The sequence shown here is derived from an EMBL/GenBank/DDBJ whole genome shotgun (WGS) entry which is preliminary data.</text>
</comment>
<reference evidence="6" key="1">
    <citation type="journal article" date="2023" name="Mol. Phylogenet. Evol.">
        <title>Genome-scale phylogeny and comparative genomics of the fungal order Sordariales.</title>
        <authorList>
            <person name="Hensen N."/>
            <person name="Bonometti L."/>
            <person name="Westerberg I."/>
            <person name="Brannstrom I.O."/>
            <person name="Guillou S."/>
            <person name="Cros-Aarteil S."/>
            <person name="Calhoun S."/>
            <person name="Haridas S."/>
            <person name="Kuo A."/>
            <person name="Mondo S."/>
            <person name="Pangilinan J."/>
            <person name="Riley R."/>
            <person name="LaButti K."/>
            <person name="Andreopoulos B."/>
            <person name="Lipzen A."/>
            <person name="Chen C."/>
            <person name="Yan M."/>
            <person name="Daum C."/>
            <person name="Ng V."/>
            <person name="Clum A."/>
            <person name="Steindorff A."/>
            <person name="Ohm R.A."/>
            <person name="Martin F."/>
            <person name="Silar P."/>
            <person name="Natvig D.O."/>
            <person name="Lalanne C."/>
            <person name="Gautier V."/>
            <person name="Ament-Velasquez S.L."/>
            <person name="Kruys A."/>
            <person name="Hutchinson M.I."/>
            <person name="Powell A.J."/>
            <person name="Barry K."/>
            <person name="Miller A.N."/>
            <person name="Grigoriev I.V."/>
            <person name="Debuchy R."/>
            <person name="Gladieux P."/>
            <person name="Hiltunen Thoren M."/>
            <person name="Johannesson H."/>
        </authorList>
    </citation>
    <scope>NUCLEOTIDE SEQUENCE</scope>
    <source>
        <strain evidence="6">PSN309</strain>
    </source>
</reference>
<dbReference type="GO" id="GO:0034354">
    <property type="term" value="P:'de novo' NAD+ biosynthetic process from L-tryptophan"/>
    <property type="evidence" value="ECO:0007669"/>
    <property type="project" value="TreeGrafter"/>
</dbReference>
<keyword evidence="2 4" id="KW-0479">Metal-binding</keyword>
<keyword evidence="5" id="KW-0472">Membrane</keyword>
<feature type="transmembrane region" description="Helical" evidence="5">
    <location>
        <begin position="7"/>
        <end position="28"/>
    </location>
</feature>
<name>A0AAN7AGU7_9PEZI</name>
<dbReference type="SUPFAM" id="SSF140959">
    <property type="entry name" value="Indolic compounds 2,3-dioxygenase-like"/>
    <property type="match status" value="1"/>
</dbReference>
<protein>
    <recommendedName>
        <fullName evidence="8">Indoleamine 2,3-dioxygenase</fullName>
    </recommendedName>
</protein>